<dbReference type="Gene3D" id="3.90.1150.10">
    <property type="entry name" value="Aspartate Aminotransferase, domain 1"/>
    <property type="match status" value="1"/>
</dbReference>
<keyword evidence="2" id="KW-0032">Aminotransferase</keyword>
<dbReference type="PANTHER" id="PTHR43795">
    <property type="entry name" value="BIFUNCTIONAL ASPARTATE AMINOTRANSFERASE AND GLUTAMATE/ASPARTATE-PREPHENATE AMINOTRANSFERASE-RELATED"/>
    <property type="match status" value="1"/>
</dbReference>
<keyword evidence="5" id="KW-1185">Reference proteome</keyword>
<dbReference type="InterPro" id="IPR015422">
    <property type="entry name" value="PyrdxlP-dep_Trfase_small"/>
</dbReference>
<dbReference type="PROSITE" id="PS00105">
    <property type="entry name" value="AA_TRANSFER_CLASS_1"/>
    <property type="match status" value="1"/>
</dbReference>
<reference evidence="4 5" key="1">
    <citation type="submission" date="2023-05" db="EMBL/GenBank/DDBJ databases">
        <title>Rombocin, a short stable natural nisin variant, displays selective antimicrobial activity against Listeria monocytogenes and employs dual mode of action to kill target bacterial strains.</title>
        <authorList>
            <person name="Wambui J."/>
            <person name="Stephan R."/>
            <person name="Kuipers O.P."/>
        </authorList>
    </citation>
    <scope>NUCLEOTIDE SEQUENCE [LARGE SCALE GENOMIC DNA]</scope>
    <source>
        <strain evidence="4 5">RC002</strain>
    </source>
</reference>
<name>A0ABT7E953_9FIRM</name>
<dbReference type="Pfam" id="PF00155">
    <property type="entry name" value="Aminotran_1_2"/>
    <property type="match status" value="1"/>
</dbReference>
<dbReference type="InterPro" id="IPR050478">
    <property type="entry name" value="Ethylene_sulfur-biosynth"/>
</dbReference>
<keyword evidence="1" id="KW-0663">Pyridoxal phosphate</keyword>
<keyword evidence="2" id="KW-0808">Transferase</keyword>
<evidence type="ECO:0000313" key="4">
    <source>
        <dbReference type="EMBL" id="MDK2563441.1"/>
    </source>
</evidence>
<dbReference type="NCBIfam" id="TIGR03801">
    <property type="entry name" value="asp_4_decarbox"/>
    <property type="match status" value="1"/>
</dbReference>
<protein>
    <recommendedName>
        <fullName evidence="2">Aminotransferase</fullName>
        <ecNumber evidence="2">2.6.1.-</ecNumber>
    </recommendedName>
</protein>
<evidence type="ECO:0000256" key="2">
    <source>
        <dbReference type="RuleBase" id="RU000481"/>
    </source>
</evidence>
<dbReference type="InterPro" id="IPR004838">
    <property type="entry name" value="NHTrfase_class1_PyrdxlP-BS"/>
</dbReference>
<accession>A0ABT7E953</accession>
<dbReference type="GO" id="GO:0047688">
    <property type="term" value="F:aspartate 4-decarboxylase activity"/>
    <property type="evidence" value="ECO:0007669"/>
    <property type="project" value="UniProtKB-EC"/>
</dbReference>
<organism evidence="4 5">
    <name type="scientific">Romboutsia sedimentorum</name>
    <dbReference type="NCBI Taxonomy" id="1368474"/>
    <lineage>
        <taxon>Bacteria</taxon>
        <taxon>Bacillati</taxon>
        <taxon>Bacillota</taxon>
        <taxon>Clostridia</taxon>
        <taxon>Peptostreptococcales</taxon>
        <taxon>Peptostreptococcaceae</taxon>
        <taxon>Romboutsia</taxon>
    </lineage>
</organism>
<keyword evidence="4" id="KW-0456">Lyase</keyword>
<dbReference type="RefSeq" id="WP_284132381.1">
    <property type="nucleotide sequence ID" value="NZ_JASKYM010000002.1"/>
</dbReference>
<dbReference type="PANTHER" id="PTHR43795:SF2">
    <property type="entry name" value="BIFUNCTIONAL ASPARTATE AMINOTRANSFERASE AND GLUTAMATE_ASPARTATE-PREPHENATE AMINOTRANSFERASE"/>
    <property type="match status" value="1"/>
</dbReference>
<dbReference type="Proteomes" id="UP001301012">
    <property type="component" value="Unassembled WGS sequence"/>
</dbReference>
<feature type="domain" description="Aminotransferase class I/classII large" evidence="3">
    <location>
        <begin position="195"/>
        <end position="520"/>
    </location>
</feature>
<evidence type="ECO:0000256" key="1">
    <source>
        <dbReference type="ARBA" id="ARBA00022898"/>
    </source>
</evidence>
<sequence length="550" mass="62484">MKKHSYKEIQMIYGKISPFEFKDRLIDLAKYNANNKNINILDAGRGNPNWTAATPREAFFTFGQFAINETRLDWDLGDLAGMPQKYGICDRFYKYISENSNMPGTSFLKSIVDYGINTLNFNGDSFVHELADAIIGDNYPLPDRMLPHLEKIVHDYLIQEMKYDTKLGGKLDVFAVEGATAAMCYIFDSLMANELLKKGDKIALMTPIFTPYLEIPHLPRYNFEVININADEVDEHKNHTWQYSKNELEKLKDKSIKALFVVNPNNPASIAINETSATNLVDVVKNYNEDLMIVSDDVYGTFVNDFTSLMAKLPYNTIGVYSYSKYFGVTGWRLGTMALHEENVFDKRISDLDKELKISLNQRYGDMSLNPSSISFMDRIVADSRLVALNHTAGLSTPQQVQMAFFSAFALIDTENAYKKLNMSICNTRYNLLYKSLGVSIKEDKDNAAYYTQFDIEQWARVNYGEDFVTYIKHKYSPVDVLYKLANDYSIVLLGGNGFSAPEWSVRVSLANLQDEAYAKIGSALKTILNNYVSEYVASKKDAVNNSKLI</sequence>
<dbReference type="InterPro" id="IPR004839">
    <property type="entry name" value="Aminotransferase_I/II_large"/>
</dbReference>
<gene>
    <name evidence="4" type="primary">aspD</name>
    <name evidence="4" type="ORF">QOZ84_07750</name>
</gene>
<dbReference type="InterPro" id="IPR015421">
    <property type="entry name" value="PyrdxlP-dep_Trfase_major"/>
</dbReference>
<comment type="cofactor">
    <cofactor evidence="2">
        <name>pyridoxal 5'-phosphate</name>
        <dbReference type="ChEBI" id="CHEBI:597326"/>
    </cofactor>
</comment>
<dbReference type="EMBL" id="JASKYM010000002">
    <property type="protein sequence ID" value="MDK2563441.1"/>
    <property type="molecule type" value="Genomic_DNA"/>
</dbReference>
<dbReference type="InterPro" id="IPR022518">
    <property type="entry name" value="Aspartate_4-decarboxylase"/>
</dbReference>
<evidence type="ECO:0000313" key="5">
    <source>
        <dbReference type="Proteomes" id="UP001301012"/>
    </source>
</evidence>
<dbReference type="Gene3D" id="1.10.20.110">
    <property type="match status" value="1"/>
</dbReference>
<comment type="similarity">
    <text evidence="2">Belongs to the class-I pyridoxal-phosphate-dependent aminotransferase family.</text>
</comment>
<dbReference type="CDD" id="cd00609">
    <property type="entry name" value="AAT_like"/>
    <property type="match status" value="1"/>
</dbReference>
<dbReference type="EC" id="2.6.1.-" evidence="2"/>
<dbReference type="SUPFAM" id="SSF53383">
    <property type="entry name" value="PLP-dependent transferases"/>
    <property type="match status" value="1"/>
</dbReference>
<dbReference type="Gene3D" id="3.40.640.10">
    <property type="entry name" value="Type I PLP-dependent aspartate aminotransferase-like (Major domain)"/>
    <property type="match status" value="1"/>
</dbReference>
<proteinExistence type="inferred from homology"/>
<evidence type="ECO:0000259" key="3">
    <source>
        <dbReference type="Pfam" id="PF00155"/>
    </source>
</evidence>
<dbReference type="InterPro" id="IPR015424">
    <property type="entry name" value="PyrdxlP-dep_Trfase"/>
</dbReference>
<dbReference type="NCBIfam" id="NF006755">
    <property type="entry name" value="PRK09275.1"/>
    <property type="match status" value="1"/>
</dbReference>
<comment type="caution">
    <text evidence="4">The sequence shown here is derived from an EMBL/GenBank/DDBJ whole genome shotgun (WGS) entry which is preliminary data.</text>
</comment>